<dbReference type="RefSeq" id="WP_338177420.1">
    <property type="nucleotide sequence ID" value="NZ_JAEKNQ010000021.1"/>
</dbReference>
<protein>
    <submittedName>
        <fullName evidence="6">TrkA family potassium uptake protein</fullName>
    </submittedName>
</protein>
<dbReference type="SUPFAM" id="SSF51735">
    <property type="entry name" value="NAD(P)-binding Rossmann-fold domains"/>
    <property type="match status" value="1"/>
</dbReference>
<dbReference type="InterPro" id="IPR003148">
    <property type="entry name" value="RCK_N"/>
</dbReference>
<keyword evidence="2" id="KW-0633">Potassium transport</keyword>
<feature type="domain" description="RCK N-terminal" evidence="5">
    <location>
        <begin position="5"/>
        <end position="129"/>
    </location>
</feature>
<accession>A0A934KHC5</accession>
<dbReference type="Pfam" id="PF02254">
    <property type="entry name" value="TrkA_N"/>
    <property type="match status" value="1"/>
</dbReference>
<comment type="caution">
    <text evidence="6">The sequence shown here is derived from an EMBL/GenBank/DDBJ whole genome shotgun (WGS) entry which is preliminary data.</text>
</comment>
<proteinExistence type="predicted"/>
<organism evidence="6 7">
    <name type="scientific">Candidatus Dormiibacter inghamiae</name>
    <dbReference type="NCBI Taxonomy" id="3127013"/>
    <lineage>
        <taxon>Bacteria</taxon>
        <taxon>Bacillati</taxon>
        <taxon>Candidatus Dormiibacterota</taxon>
        <taxon>Candidatus Dormibacteria</taxon>
        <taxon>Candidatus Dormibacterales</taxon>
        <taxon>Candidatus Dormibacteraceae</taxon>
        <taxon>Candidatus Dormiibacter</taxon>
    </lineage>
</organism>
<name>A0A934KHC5_9BACT</name>
<dbReference type="InterPro" id="IPR036291">
    <property type="entry name" value="NAD(P)-bd_dom_sf"/>
</dbReference>
<dbReference type="InterPro" id="IPR050721">
    <property type="entry name" value="Trk_Ktr_HKT_K-transport"/>
</dbReference>
<reference evidence="6 7" key="1">
    <citation type="submission" date="2020-10" db="EMBL/GenBank/DDBJ databases">
        <title>Ca. Dormibacterota MAGs.</title>
        <authorList>
            <person name="Montgomery K."/>
        </authorList>
    </citation>
    <scope>NUCLEOTIDE SEQUENCE [LARGE SCALE GENOMIC DNA]</scope>
    <source>
        <strain evidence="6">SC8811_S16_3</strain>
    </source>
</reference>
<gene>
    <name evidence="6" type="ORF">JF888_05725</name>
</gene>
<sequence length="151" mass="16132">MAGSLMYAIVIGGGRVGYYLSRDLLERGDEVTLVEKDSARAEWLESQLGSIVMRGDGDEMAFLSETGVERADAVVAATGDDEDNLVALQLAKQRFNVPLTIARVNNPANVEIFKKLGVDMAISATEILLNALEPQEPAPVAESPPTAKASQ</sequence>
<evidence type="ECO:0000256" key="4">
    <source>
        <dbReference type="ARBA" id="ARBA00023065"/>
    </source>
</evidence>
<evidence type="ECO:0000259" key="5">
    <source>
        <dbReference type="PROSITE" id="PS51201"/>
    </source>
</evidence>
<evidence type="ECO:0000313" key="6">
    <source>
        <dbReference type="EMBL" id="MBJ7602678.1"/>
    </source>
</evidence>
<keyword evidence="4" id="KW-0406">Ion transport</keyword>
<evidence type="ECO:0000313" key="7">
    <source>
        <dbReference type="Proteomes" id="UP000620075"/>
    </source>
</evidence>
<keyword evidence="1" id="KW-0813">Transport</keyword>
<dbReference type="GO" id="GO:0005886">
    <property type="term" value="C:plasma membrane"/>
    <property type="evidence" value="ECO:0007669"/>
    <property type="project" value="InterPro"/>
</dbReference>
<dbReference type="PANTHER" id="PTHR43833">
    <property type="entry name" value="POTASSIUM CHANNEL PROTEIN 2-RELATED-RELATED"/>
    <property type="match status" value="1"/>
</dbReference>
<evidence type="ECO:0000256" key="2">
    <source>
        <dbReference type="ARBA" id="ARBA00022538"/>
    </source>
</evidence>
<dbReference type="AlphaFoldDB" id="A0A934KHC5"/>
<dbReference type="EMBL" id="JAEKNQ010000021">
    <property type="protein sequence ID" value="MBJ7602678.1"/>
    <property type="molecule type" value="Genomic_DNA"/>
</dbReference>
<evidence type="ECO:0000256" key="3">
    <source>
        <dbReference type="ARBA" id="ARBA00022958"/>
    </source>
</evidence>
<dbReference type="Gene3D" id="3.40.50.720">
    <property type="entry name" value="NAD(P)-binding Rossmann-like Domain"/>
    <property type="match status" value="1"/>
</dbReference>
<evidence type="ECO:0000256" key="1">
    <source>
        <dbReference type="ARBA" id="ARBA00022448"/>
    </source>
</evidence>
<dbReference type="InterPro" id="IPR006036">
    <property type="entry name" value="K_uptake_TrkA"/>
</dbReference>
<dbReference type="Proteomes" id="UP000620075">
    <property type="component" value="Unassembled WGS sequence"/>
</dbReference>
<keyword evidence="3" id="KW-0630">Potassium</keyword>
<dbReference type="PANTHER" id="PTHR43833:SF5">
    <property type="entry name" value="TRK SYSTEM POTASSIUM UPTAKE PROTEIN TRKA"/>
    <property type="match status" value="1"/>
</dbReference>
<dbReference type="PRINTS" id="PR00335">
    <property type="entry name" value="KUPTAKETRKA"/>
</dbReference>
<dbReference type="PROSITE" id="PS51201">
    <property type="entry name" value="RCK_N"/>
    <property type="match status" value="1"/>
</dbReference>
<dbReference type="GO" id="GO:0015079">
    <property type="term" value="F:potassium ion transmembrane transporter activity"/>
    <property type="evidence" value="ECO:0007669"/>
    <property type="project" value="InterPro"/>
</dbReference>